<feature type="compositionally biased region" description="Acidic residues" evidence="6">
    <location>
        <begin position="194"/>
        <end position="218"/>
    </location>
</feature>
<evidence type="ECO:0000313" key="8">
    <source>
        <dbReference type="EMBL" id="KAG8086878.1"/>
    </source>
</evidence>
<dbReference type="Proteomes" id="UP000729402">
    <property type="component" value="Unassembled WGS sequence"/>
</dbReference>
<evidence type="ECO:0000256" key="1">
    <source>
        <dbReference type="ARBA" id="ARBA00004123"/>
    </source>
</evidence>
<dbReference type="PANTHER" id="PTHR31677:SF87">
    <property type="entry name" value="ETHYLENE-RESPONSIVE TRANSCRIPTION FACTOR ERF088"/>
    <property type="match status" value="1"/>
</dbReference>
<dbReference type="FunFam" id="3.30.730.10:FF:000001">
    <property type="entry name" value="Ethylene-responsive transcription factor 2"/>
    <property type="match status" value="1"/>
</dbReference>
<comment type="caution">
    <text evidence="8">The sequence shown here is derived from an EMBL/GenBank/DDBJ whole genome shotgun (WGS) entry which is preliminary data.</text>
</comment>
<evidence type="ECO:0000259" key="7">
    <source>
        <dbReference type="PROSITE" id="PS51032"/>
    </source>
</evidence>
<keyword evidence="2" id="KW-0805">Transcription regulation</keyword>
<dbReference type="SMART" id="SM00380">
    <property type="entry name" value="AP2"/>
    <property type="match status" value="1"/>
</dbReference>
<keyword evidence="4" id="KW-0804">Transcription</keyword>
<evidence type="ECO:0000256" key="6">
    <source>
        <dbReference type="SAM" id="MobiDB-lite"/>
    </source>
</evidence>
<evidence type="ECO:0000256" key="2">
    <source>
        <dbReference type="ARBA" id="ARBA00023015"/>
    </source>
</evidence>
<feature type="region of interest" description="Disordered" evidence="6">
    <location>
        <begin position="167"/>
        <end position="218"/>
    </location>
</feature>
<comment type="subcellular location">
    <subcellularLocation>
        <location evidence="1">Nucleus</location>
    </subcellularLocation>
</comment>
<keyword evidence="5" id="KW-0539">Nucleus</keyword>
<accession>A0A8J6BPQ1</accession>
<dbReference type="OrthoDB" id="780830at2759"/>
<proteinExistence type="predicted"/>
<name>A0A8J6BPQ1_ZIZPA</name>
<evidence type="ECO:0000256" key="4">
    <source>
        <dbReference type="ARBA" id="ARBA00023163"/>
    </source>
</evidence>
<reference evidence="8" key="2">
    <citation type="submission" date="2021-02" db="EMBL/GenBank/DDBJ databases">
        <authorList>
            <person name="Kimball J.A."/>
            <person name="Haas M.W."/>
            <person name="Macchietto M."/>
            <person name="Kono T."/>
            <person name="Duquette J."/>
            <person name="Shao M."/>
        </authorList>
    </citation>
    <scope>NUCLEOTIDE SEQUENCE</scope>
    <source>
        <tissue evidence="8">Fresh leaf tissue</tissue>
    </source>
</reference>
<dbReference type="CDD" id="cd00018">
    <property type="entry name" value="AP2"/>
    <property type="match status" value="1"/>
</dbReference>
<dbReference type="Pfam" id="PF00847">
    <property type="entry name" value="AP2"/>
    <property type="match status" value="1"/>
</dbReference>
<feature type="compositionally biased region" description="Pro residues" evidence="6">
    <location>
        <begin position="179"/>
        <end position="190"/>
    </location>
</feature>
<dbReference type="GO" id="GO:0003700">
    <property type="term" value="F:DNA-binding transcription factor activity"/>
    <property type="evidence" value="ECO:0007669"/>
    <property type="project" value="InterPro"/>
</dbReference>
<dbReference type="PANTHER" id="PTHR31677">
    <property type="entry name" value="AP2 DOMAIN CLASS TRANSCRIPTION FACTOR"/>
    <property type="match status" value="1"/>
</dbReference>
<dbReference type="AlphaFoldDB" id="A0A8J6BPQ1"/>
<dbReference type="PROSITE" id="PS51032">
    <property type="entry name" value="AP2_ERF"/>
    <property type="match status" value="1"/>
</dbReference>
<feature type="region of interest" description="Disordered" evidence="6">
    <location>
        <begin position="1"/>
        <end position="25"/>
    </location>
</feature>
<evidence type="ECO:0000256" key="5">
    <source>
        <dbReference type="ARBA" id="ARBA00023242"/>
    </source>
</evidence>
<organism evidence="8 9">
    <name type="scientific">Zizania palustris</name>
    <name type="common">Northern wild rice</name>
    <dbReference type="NCBI Taxonomy" id="103762"/>
    <lineage>
        <taxon>Eukaryota</taxon>
        <taxon>Viridiplantae</taxon>
        <taxon>Streptophyta</taxon>
        <taxon>Embryophyta</taxon>
        <taxon>Tracheophyta</taxon>
        <taxon>Spermatophyta</taxon>
        <taxon>Magnoliopsida</taxon>
        <taxon>Liliopsida</taxon>
        <taxon>Poales</taxon>
        <taxon>Poaceae</taxon>
        <taxon>BOP clade</taxon>
        <taxon>Oryzoideae</taxon>
        <taxon>Oryzeae</taxon>
        <taxon>Zizaniinae</taxon>
        <taxon>Zizania</taxon>
    </lineage>
</organism>
<keyword evidence="9" id="KW-1185">Reference proteome</keyword>
<protein>
    <recommendedName>
        <fullName evidence="7">AP2/ERF domain-containing protein</fullName>
    </recommendedName>
</protein>
<gene>
    <name evidence="8" type="ORF">GUJ93_ZPchr0010g8619</name>
</gene>
<evidence type="ECO:0000313" key="9">
    <source>
        <dbReference type="Proteomes" id="UP000729402"/>
    </source>
</evidence>
<dbReference type="GO" id="GO:0005634">
    <property type="term" value="C:nucleus"/>
    <property type="evidence" value="ECO:0007669"/>
    <property type="project" value="UniProtKB-SubCell"/>
</dbReference>
<dbReference type="GO" id="GO:0003677">
    <property type="term" value="F:DNA binding"/>
    <property type="evidence" value="ECO:0007669"/>
    <property type="project" value="UniProtKB-KW"/>
</dbReference>
<keyword evidence="3" id="KW-0238">DNA-binding</keyword>
<dbReference type="InterPro" id="IPR001471">
    <property type="entry name" value="AP2/ERF_dom"/>
</dbReference>
<sequence length="245" mass="27573">MSRKTRRKALAMTTTQPTRRQHLHQHLSPRCSAINPWLNLPATLHSTQYKQRGTRSGAGWRAGGNIMADAAEQQRQELAAAVMPQQQQQQQMLIRRRRARASSEYLGVRRRPWGRYAAEIRNPYTKERHWLGTFDTAEEAAVAYDLSAISISGQRARTNFCYPDMQQQQHGLSPLSAAVPPPPPPPPPSPVYEDTADDDYPPAEEDEEDRVVEAGDDESLTIASILQSFQYQQSVPSPSSGSLYY</sequence>
<reference evidence="8" key="1">
    <citation type="journal article" date="2021" name="bioRxiv">
        <title>Whole Genome Assembly and Annotation of Northern Wild Rice, Zizania palustris L., Supports a Whole Genome Duplication in the Zizania Genus.</title>
        <authorList>
            <person name="Haas M."/>
            <person name="Kono T."/>
            <person name="Macchietto M."/>
            <person name="Millas R."/>
            <person name="McGilp L."/>
            <person name="Shao M."/>
            <person name="Duquette J."/>
            <person name="Hirsch C.N."/>
            <person name="Kimball J."/>
        </authorList>
    </citation>
    <scope>NUCLEOTIDE SEQUENCE</scope>
    <source>
        <tissue evidence="8">Fresh leaf tissue</tissue>
    </source>
</reference>
<evidence type="ECO:0000256" key="3">
    <source>
        <dbReference type="ARBA" id="ARBA00023125"/>
    </source>
</evidence>
<dbReference type="EMBL" id="JAAALK010000082">
    <property type="protein sequence ID" value="KAG8086878.1"/>
    <property type="molecule type" value="Genomic_DNA"/>
</dbReference>
<feature type="domain" description="AP2/ERF" evidence="7">
    <location>
        <begin position="104"/>
        <end position="161"/>
    </location>
</feature>